<dbReference type="Pfam" id="PF08241">
    <property type="entry name" value="Methyltransf_11"/>
    <property type="match status" value="1"/>
</dbReference>
<feature type="domain" description="Methyltransferase type 11" evidence="1">
    <location>
        <begin position="31"/>
        <end position="78"/>
    </location>
</feature>
<dbReference type="KEGG" id="dhy:DESAM_21403"/>
<dbReference type="HOGENOM" id="CLU_067560_0_0_7"/>
<protein>
    <recommendedName>
        <fullName evidence="1">Methyltransferase type 11 domain-containing protein</fullName>
    </recommendedName>
</protein>
<organism evidence="2 3">
    <name type="scientific">Maridesulfovibrio hydrothermalis AM13 = DSM 14728</name>
    <dbReference type="NCBI Taxonomy" id="1121451"/>
    <lineage>
        <taxon>Bacteria</taxon>
        <taxon>Pseudomonadati</taxon>
        <taxon>Thermodesulfobacteriota</taxon>
        <taxon>Desulfovibrionia</taxon>
        <taxon>Desulfovibrionales</taxon>
        <taxon>Desulfovibrionaceae</taxon>
        <taxon>Maridesulfovibrio</taxon>
    </lineage>
</organism>
<evidence type="ECO:0000259" key="1">
    <source>
        <dbReference type="Pfam" id="PF08241"/>
    </source>
</evidence>
<dbReference type="eggNOG" id="COG4627">
    <property type="taxonomic scope" value="Bacteria"/>
</dbReference>
<dbReference type="SUPFAM" id="SSF53335">
    <property type="entry name" value="S-adenosyl-L-methionine-dependent methyltransferases"/>
    <property type="match status" value="1"/>
</dbReference>
<dbReference type="STRING" id="1121451.DESAM_21403"/>
<dbReference type="AlphaFoldDB" id="L0RBW4"/>
<reference evidence="2 3" key="1">
    <citation type="submission" date="2012-10" db="EMBL/GenBank/DDBJ databases">
        <authorList>
            <person name="Genoscope - CEA"/>
        </authorList>
    </citation>
    <scope>NUCLEOTIDE SEQUENCE [LARGE SCALE GENOMIC DNA]</scope>
    <source>
        <strain evidence="3">AM13 / DSM 14728</strain>
    </source>
</reference>
<keyword evidence="3" id="KW-1185">Reference proteome</keyword>
<evidence type="ECO:0000313" key="2">
    <source>
        <dbReference type="EMBL" id="CCO23680.1"/>
    </source>
</evidence>
<evidence type="ECO:0000313" key="3">
    <source>
        <dbReference type="Proteomes" id="UP000010808"/>
    </source>
</evidence>
<proteinExistence type="predicted"/>
<dbReference type="InterPro" id="IPR013216">
    <property type="entry name" value="Methyltransf_11"/>
</dbReference>
<dbReference type="Proteomes" id="UP000010808">
    <property type="component" value="Chromosome"/>
</dbReference>
<dbReference type="PATRIC" id="fig|1121451.3.peg.1649"/>
<dbReference type="EMBL" id="FO203522">
    <property type="protein sequence ID" value="CCO23680.1"/>
    <property type="molecule type" value="Genomic_DNA"/>
</dbReference>
<dbReference type="InterPro" id="IPR029063">
    <property type="entry name" value="SAM-dependent_MTases_sf"/>
</dbReference>
<name>L0RBW4_9BACT</name>
<dbReference type="OrthoDB" id="9790710at2"/>
<gene>
    <name evidence="2" type="ORF">DESAM_21403</name>
</gene>
<accession>L0RBW4</accession>
<dbReference type="Gene3D" id="3.40.50.150">
    <property type="entry name" value="Vaccinia Virus protein VP39"/>
    <property type="match status" value="1"/>
</dbReference>
<dbReference type="GO" id="GO:0008757">
    <property type="term" value="F:S-adenosylmethionine-dependent methyltransferase activity"/>
    <property type="evidence" value="ECO:0007669"/>
    <property type="project" value="InterPro"/>
</dbReference>
<sequence length="259" mass="28979">MKLLNLGCGQTWHRDWVNIDFKSTGPEVTGHDLTSGLPYDDGEFDAVYSSHLLEHFNKSFAPQFVSDCFRVLKNGGVFRVAVPDLETITRLYLMLLDRARKGDEEAQGAYDWIMIELFDQMVRNVPGGSFVKHLADKNLKAESFIISRAGREASDVLSYLKNPANADRVSKLSFPDETKLGAEQIGNFRLSGEVHQWMYDSYSLGQLLSGAGFTAIRTVRADESLIPDFAGYCLDTDECGKVRKPDSLFMEAIKENTDG</sequence>
<dbReference type="CDD" id="cd02440">
    <property type="entry name" value="AdoMet_MTases"/>
    <property type="match status" value="1"/>
</dbReference>
<dbReference type="RefSeq" id="WP_015336283.1">
    <property type="nucleotide sequence ID" value="NC_020055.1"/>
</dbReference>